<evidence type="ECO:0000256" key="2">
    <source>
        <dbReference type="SAM" id="SignalP"/>
    </source>
</evidence>
<dbReference type="AlphaFoldDB" id="A0A4R0RLS7"/>
<feature type="signal peptide" evidence="2">
    <location>
        <begin position="1"/>
        <end position="20"/>
    </location>
</feature>
<name>A0A4R0RLS7_9APHY</name>
<evidence type="ECO:0000256" key="1">
    <source>
        <dbReference type="SAM" id="MobiDB-lite"/>
    </source>
</evidence>
<dbReference type="EMBL" id="RWJN01000064">
    <property type="protein sequence ID" value="TCD68526.1"/>
    <property type="molecule type" value="Genomic_DNA"/>
</dbReference>
<keyword evidence="2" id="KW-0732">Signal</keyword>
<feature type="compositionally biased region" description="Pro residues" evidence="1">
    <location>
        <begin position="158"/>
        <end position="169"/>
    </location>
</feature>
<evidence type="ECO:0000313" key="4">
    <source>
        <dbReference type="Proteomes" id="UP000292702"/>
    </source>
</evidence>
<comment type="caution">
    <text evidence="3">The sequence shown here is derived from an EMBL/GenBank/DDBJ whole genome shotgun (WGS) entry which is preliminary data.</text>
</comment>
<organism evidence="3 4">
    <name type="scientific">Steccherinum ochraceum</name>
    <dbReference type="NCBI Taxonomy" id="92696"/>
    <lineage>
        <taxon>Eukaryota</taxon>
        <taxon>Fungi</taxon>
        <taxon>Dikarya</taxon>
        <taxon>Basidiomycota</taxon>
        <taxon>Agaricomycotina</taxon>
        <taxon>Agaricomycetes</taxon>
        <taxon>Polyporales</taxon>
        <taxon>Steccherinaceae</taxon>
        <taxon>Steccherinum</taxon>
    </lineage>
</organism>
<keyword evidence="4" id="KW-1185">Reference proteome</keyword>
<protein>
    <submittedName>
        <fullName evidence="3">Uncharacterized protein</fullName>
    </submittedName>
</protein>
<feature type="compositionally biased region" description="Basic and acidic residues" evidence="1">
    <location>
        <begin position="117"/>
        <end position="136"/>
    </location>
</feature>
<feature type="compositionally biased region" description="Low complexity" evidence="1">
    <location>
        <begin position="57"/>
        <end position="66"/>
    </location>
</feature>
<feature type="chain" id="PRO_5020215167" evidence="2">
    <location>
        <begin position="21"/>
        <end position="204"/>
    </location>
</feature>
<reference evidence="3 4" key="1">
    <citation type="submission" date="2018-11" db="EMBL/GenBank/DDBJ databases">
        <title>Genome assembly of Steccherinum ochraceum LE-BIN_3174, the white-rot fungus of the Steccherinaceae family (The Residual Polyporoid clade, Polyporales, Basidiomycota).</title>
        <authorList>
            <person name="Fedorova T.V."/>
            <person name="Glazunova O.A."/>
            <person name="Landesman E.O."/>
            <person name="Moiseenko K.V."/>
            <person name="Psurtseva N.V."/>
            <person name="Savinova O.S."/>
            <person name="Shakhova N.V."/>
            <person name="Tyazhelova T.V."/>
            <person name="Vasina D.V."/>
        </authorList>
    </citation>
    <scope>NUCLEOTIDE SEQUENCE [LARGE SCALE GENOMIC DNA]</scope>
    <source>
        <strain evidence="3 4">LE-BIN_3174</strain>
    </source>
</reference>
<gene>
    <name evidence="3" type="ORF">EIP91_010582</name>
</gene>
<feature type="region of interest" description="Disordered" evidence="1">
    <location>
        <begin position="52"/>
        <end position="204"/>
    </location>
</feature>
<sequence length="204" mass="22043">MRVIAALAAFIVVAFTAALAAPLRLPVPSVYTRGDFSDLTVRDTIKTLNGLEKRAGGETSEAASASWKSGDPDEQAKAAAKRARQAANVRNYRKNNPEQSAQTQRKWRINNPEQYDESQRKWLDKPGSKEKKLEAQRKRRAKKAGTPQEPEQHTPTPGASPAPLPPAPAPASRAAASPPPRPLTPVDVAVHRGTANPGLIGPRR</sequence>
<feature type="compositionally biased region" description="Low complexity" evidence="1">
    <location>
        <begin position="146"/>
        <end position="157"/>
    </location>
</feature>
<dbReference type="Proteomes" id="UP000292702">
    <property type="component" value="Unassembled WGS sequence"/>
</dbReference>
<evidence type="ECO:0000313" key="3">
    <source>
        <dbReference type="EMBL" id="TCD68526.1"/>
    </source>
</evidence>
<accession>A0A4R0RLS7</accession>
<proteinExistence type="predicted"/>